<evidence type="ECO:0000256" key="3">
    <source>
        <dbReference type="ARBA" id="ARBA00022692"/>
    </source>
</evidence>
<name>A0ABP0BCX8_9PEZI</name>
<evidence type="ECO:0000256" key="4">
    <source>
        <dbReference type="ARBA" id="ARBA00022989"/>
    </source>
</evidence>
<protein>
    <recommendedName>
        <fullName evidence="8">Major facilitator superfamily (MFS) profile domain-containing protein</fullName>
    </recommendedName>
</protein>
<feature type="compositionally biased region" description="Acidic residues" evidence="6">
    <location>
        <begin position="75"/>
        <end position="86"/>
    </location>
</feature>
<comment type="subcellular location">
    <subcellularLocation>
        <location evidence="1">Membrane</location>
        <topology evidence="1">Multi-pass membrane protein</topology>
    </subcellularLocation>
</comment>
<evidence type="ECO:0000256" key="5">
    <source>
        <dbReference type="ARBA" id="ARBA00023136"/>
    </source>
</evidence>
<feature type="compositionally biased region" description="Low complexity" evidence="6">
    <location>
        <begin position="16"/>
        <end position="36"/>
    </location>
</feature>
<feature type="transmembrane region" description="Helical" evidence="7">
    <location>
        <begin position="612"/>
        <end position="629"/>
    </location>
</feature>
<dbReference type="PROSITE" id="PS50850">
    <property type="entry name" value="MFS"/>
    <property type="match status" value="1"/>
</dbReference>
<sequence>MAHDPEKSARPPSPAPTASEVDSIAPAPSTALATSSMDKHALHLHTVRSTASSRQRRHPPISHDTPVELGADDASILDDNDDGDDDGAGRNGHDDNDADDDDEDEPEKLPYSKWRCIALVATVTGATFTNTLSVQSVVIILPSVGRDLNIPDTRLQWIVSAYSLTFGCFLLLWGRIADLFGKKAIFVAGSAWFTATTVANPFIPNEIVFNLFRGLQGLGAAANVPTAIGILGTTFPPGKAKNYAFAAYGAGAPLGSVFGNLMAGLITSYANWKWVFGALAIMSGIVTVVGYLIIPAHAPLSMAPAAPATNSAGSPNGTSSPSPSPPSLSLMASLRSIDWFGAFLVTLGLVGLLFALTEGNVVGWSTPWIGTLIGVSVLLVAAFVGWQLWLERPANVVLQNAGHVWPPRPLVRMSIFKRSAGGGLFATSLAIMALFFSSFNGYLVYATYFYQDYLGLSAIETTLRFIPTGVAGVTTCFCVAPLLGRIPTYWILLFGNACVCISNLLLAVPIPPLTTSYFAYGLEAMVLSVFGADTAWPSLTLFVSHALPREDQALGGALINMAGQVGRAIGLAIATAAQTTVMASARGVPVASVGGTIVKDEPTLRGMRAGSYFNFGLGVASFLVVLVAFRGSGIIGKAKATRPQPLRVPETSTPADETAPAAAIPDVEKGLGSTGATRRKPATVSETA</sequence>
<feature type="transmembrane region" description="Helical" evidence="7">
    <location>
        <begin position="185"/>
        <end position="203"/>
    </location>
</feature>
<dbReference type="Gene3D" id="1.20.1250.20">
    <property type="entry name" value="MFS general substrate transporter like domains"/>
    <property type="match status" value="1"/>
</dbReference>
<evidence type="ECO:0000259" key="8">
    <source>
        <dbReference type="PROSITE" id="PS50850"/>
    </source>
</evidence>
<dbReference type="Pfam" id="PF07690">
    <property type="entry name" value="MFS_1"/>
    <property type="match status" value="1"/>
</dbReference>
<feature type="domain" description="Major facilitator superfamily (MFS) profile" evidence="8">
    <location>
        <begin position="119"/>
        <end position="633"/>
    </location>
</feature>
<evidence type="ECO:0000256" key="1">
    <source>
        <dbReference type="ARBA" id="ARBA00004141"/>
    </source>
</evidence>
<dbReference type="Proteomes" id="UP001642405">
    <property type="component" value="Unassembled WGS sequence"/>
</dbReference>
<feature type="transmembrane region" description="Helical" evidence="7">
    <location>
        <begin position="422"/>
        <end position="445"/>
    </location>
</feature>
<feature type="transmembrane region" description="Helical" evidence="7">
    <location>
        <begin position="368"/>
        <end position="390"/>
    </location>
</feature>
<dbReference type="InterPro" id="IPR036259">
    <property type="entry name" value="MFS_trans_sf"/>
</dbReference>
<feature type="transmembrane region" description="Helical" evidence="7">
    <location>
        <begin position="245"/>
        <end position="266"/>
    </location>
</feature>
<evidence type="ECO:0000313" key="9">
    <source>
        <dbReference type="EMBL" id="CAK7217335.1"/>
    </source>
</evidence>
<dbReference type="Gene3D" id="1.20.1720.10">
    <property type="entry name" value="Multidrug resistance protein D"/>
    <property type="match status" value="1"/>
</dbReference>
<feature type="region of interest" description="Disordered" evidence="6">
    <location>
        <begin position="1"/>
        <end position="107"/>
    </location>
</feature>
<keyword evidence="10" id="KW-1185">Reference proteome</keyword>
<comment type="caution">
    <text evidence="9">The sequence shown here is derived from an EMBL/GenBank/DDBJ whole genome shotgun (WGS) entry which is preliminary data.</text>
</comment>
<dbReference type="PANTHER" id="PTHR42718:SF9">
    <property type="entry name" value="MAJOR FACILITATOR SUPERFAMILY MULTIDRUG TRANSPORTER MFSC"/>
    <property type="match status" value="1"/>
</dbReference>
<feature type="transmembrane region" description="Helical" evidence="7">
    <location>
        <begin position="272"/>
        <end position="294"/>
    </location>
</feature>
<dbReference type="InterPro" id="IPR020846">
    <property type="entry name" value="MFS_dom"/>
</dbReference>
<keyword evidence="4 7" id="KW-1133">Transmembrane helix</keyword>
<reference evidence="9 10" key="1">
    <citation type="submission" date="2024-01" db="EMBL/GenBank/DDBJ databases">
        <authorList>
            <person name="Allen C."/>
            <person name="Tagirdzhanova G."/>
        </authorList>
    </citation>
    <scope>NUCLEOTIDE SEQUENCE [LARGE SCALE GENOMIC DNA]</scope>
</reference>
<feature type="transmembrane region" description="Helical" evidence="7">
    <location>
        <begin position="465"/>
        <end position="483"/>
    </location>
</feature>
<keyword evidence="3 7" id="KW-0812">Transmembrane</keyword>
<dbReference type="SUPFAM" id="SSF103473">
    <property type="entry name" value="MFS general substrate transporter"/>
    <property type="match status" value="2"/>
</dbReference>
<proteinExistence type="predicted"/>
<dbReference type="InterPro" id="IPR011701">
    <property type="entry name" value="MFS"/>
</dbReference>
<dbReference type="EMBL" id="CAWUHB010000013">
    <property type="protein sequence ID" value="CAK7217335.1"/>
    <property type="molecule type" value="Genomic_DNA"/>
</dbReference>
<evidence type="ECO:0000313" key="10">
    <source>
        <dbReference type="Proteomes" id="UP001642405"/>
    </source>
</evidence>
<organism evidence="9 10">
    <name type="scientific">Sporothrix curviconia</name>
    <dbReference type="NCBI Taxonomy" id="1260050"/>
    <lineage>
        <taxon>Eukaryota</taxon>
        <taxon>Fungi</taxon>
        <taxon>Dikarya</taxon>
        <taxon>Ascomycota</taxon>
        <taxon>Pezizomycotina</taxon>
        <taxon>Sordariomycetes</taxon>
        <taxon>Sordariomycetidae</taxon>
        <taxon>Ophiostomatales</taxon>
        <taxon>Ophiostomataceae</taxon>
        <taxon>Sporothrix</taxon>
    </lineage>
</organism>
<accession>A0ABP0BCX8</accession>
<feature type="region of interest" description="Disordered" evidence="6">
    <location>
        <begin position="640"/>
        <end position="688"/>
    </location>
</feature>
<feature type="compositionally biased region" description="Acidic residues" evidence="6">
    <location>
        <begin position="96"/>
        <end position="106"/>
    </location>
</feature>
<feature type="transmembrane region" description="Helical" evidence="7">
    <location>
        <begin position="155"/>
        <end position="173"/>
    </location>
</feature>
<feature type="transmembrane region" description="Helical" evidence="7">
    <location>
        <begin position="116"/>
        <end position="143"/>
    </location>
</feature>
<evidence type="ECO:0000256" key="7">
    <source>
        <dbReference type="SAM" id="Phobius"/>
    </source>
</evidence>
<evidence type="ECO:0000256" key="2">
    <source>
        <dbReference type="ARBA" id="ARBA00022448"/>
    </source>
</evidence>
<feature type="transmembrane region" description="Helical" evidence="7">
    <location>
        <begin position="490"/>
        <end position="510"/>
    </location>
</feature>
<feature type="transmembrane region" description="Helical" evidence="7">
    <location>
        <begin position="337"/>
        <end position="356"/>
    </location>
</feature>
<keyword evidence="5 7" id="KW-0472">Membrane</keyword>
<gene>
    <name evidence="9" type="ORF">SCUCBS95973_003113</name>
</gene>
<evidence type="ECO:0000256" key="6">
    <source>
        <dbReference type="SAM" id="MobiDB-lite"/>
    </source>
</evidence>
<dbReference type="PANTHER" id="PTHR42718">
    <property type="entry name" value="MAJOR FACILITATOR SUPERFAMILY MULTIDRUG TRANSPORTER MFSC"/>
    <property type="match status" value="1"/>
</dbReference>
<keyword evidence="2" id="KW-0813">Transport</keyword>